<feature type="transmembrane region" description="Helical" evidence="5">
    <location>
        <begin position="159"/>
        <end position="178"/>
    </location>
</feature>
<feature type="transmembrane region" description="Helical" evidence="5">
    <location>
        <begin position="124"/>
        <end position="147"/>
    </location>
</feature>
<dbReference type="AlphaFoldDB" id="A0A2Z7CC03"/>
<feature type="transmembrane region" description="Helical" evidence="5">
    <location>
        <begin position="5"/>
        <end position="27"/>
    </location>
</feature>
<dbReference type="Pfam" id="PF13520">
    <property type="entry name" value="AA_permease_2"/>
    <property type="match status" value="1"/>
</dbReference>
<feature type="transmembrane region" description="Helical" evidence="5">
    <location>
        <begin position="47"/>
        <end position="72"/>
    </location>
</feature>
<dbReference type="EMBL" id="KQ999293">
    <property type="protein sequence ID" value="KZV42220.1"/>
    <property type="molecule type" value="Genomic_DNA"/>
</dbReference>
<evidence type="ECO:0000256" key="3">
    <source>
        <dbReference type="ARBA" id="ARBA00022989"/>
    </source>
</evidence>
<proteinExistence type="predicted"/>
<keyword evidence="4 5" id="KW-0472">Membrane</keyword>
<gene>
    <name evidence="6" type="ORF">F511_02422</name>
</gene>
<name>A0A2Z7CC03_9LAMI</name>
<comment type="subcellular location">
    <subcellularLocation>
        <location evidence="1">Membrane</location>
        <topology evidence="1">Multi-pass membrane protein</topology>
    </subcellularLocation>
</comment>
<evidence type="ECO:0000256" key="1">
    <source>
        <dbReference type="ARBA" id="ARBA00004141"/>
    </source>
</evidence>
<dbReference type="GO" id="GO:0015179">
    <property type="term" value="F:L-amino acid transmembrane transporter activity"/>
    <property type="evidence" value="ECO:0007669"/>
    <property type="project" value="TreeGrafter"/>
</dbReference>
<keyword evidence="2 5" id="KW-0812">Transmembrane</keyword>
<evidence type="ECO:0000256" key="5">
    <source>
        <dbReference type="SAM" id="Phobius"/>
    </source>
</evidence>
<accession>A0A2Z7CC03</accession>
<dbReference type="Proteomes" id="UP000250235">
    <property type="component" value="Unassembled WGS sequence"/>
</dbReference>
<protein>
    <submittedName>
        <fullName evidence="6">Uncharacterized protein</fullName>
    </submittedName>
</protein>
<organism evidence="6 7">
    <name type="scientific">Dorcoceras hygrometricum</name>
    <dbReference type="NCBI Taxonomy" id="472368"/>
    <lineage>
        <taxon>Eukaryota</taxon>
        <taxon>Viridiplantae</taxon>
        <taxon>Streptophyta</taxon>
        <taxon>Embryophyta</taxon>
        <taxon>Tracheophyta</taxon>
        <taxon>Spermatophyta</taxon>
        <taxon>Magnoliopsida</taxon>
        <taxon>eudicotyledons</taxon>
        <taxon>Gunneridae</taxon>
        <taxon>Pentapetalae</taxon>
        <taxon>asterids</taxon>
        <taxon>lamiids</taxon>
        <taxon>Lamiales</taxon>
        <taxon>Gesneriaceae</taxon>
        <taxon>Didymocarpoideae</taxon>
        <taxon>Trichosporeae</taxon>
        <taxon>Loxocarpinae</taxon>
        <taxon>Dorcoceras</taxon>
    </lineage>
</organism>
<dbReference type="GO" id="GO:0016020">
    <property type="term" value="C:membrane"/>
    <property type="evidence" value="ECO:0007669"/>
    <property type="project" value="UniProtKB-SubCell"/>
</dbReference>
<dbReference type="PANTHER" id="PTHR11785">
    <property type="entry name" value="AMINO ACID TRANSPORTER"/>
    <property type="match status" value="1"/>
</dbReference>
<sequence>MPGTIIVSVIAMMVVYLLLNVSVLGVAPWQDIARSRSVASLVVEHSWGHAAAAVMTLLIIVTAFASVFTGLLGGSRVPFQAAHEKVFLSVFGRLHARHGFPHVALLTMGAVTAVGTFFDLTEVINMLLAATIIVQSVAQIAALVVLRRRQPDLPRPYRQWLYPVPCVVALLGWVYVYVSASTLSLILSGVWILAGVVVFAIWARANRSWPFAPVEIHEAYLGRR</sequence>
<dbReference type="OrthoDB" id="2019253at2759"/>
<evidence type="ECO:0000256" key="2">
    <source>
        <dbReference type="ARBA" id="ARBA00022692"/>
    </source>
</evidence>
<feature type="transmembrane region" description="Helical" evidence="5">
    <location>
        <begin position="99"/>
        <end position="118"/>
    </location>
</feature>
<dbReference type="Gene3D" id="1.20.1740.10">
    <property type="entry name" value="Amino acid/polyamine transporter I"/>
    <property type="match status" value="1"/>
</dbReference>
<evidence type="ECO:0000313" key="6">
    <source>
        <dbReference type="EMBL" id="KZV42220.1"/>
    </source>
</evidence>
<feature type="transmembrane region" description="Helical" evidence="5">
    <location>
        <begin position="184"/>
        <end position="203"/>
    </location>
</feature>
<keyword evidence="7" id="KW-1185">Reference proteome</keyword>
<reference evidence="6 7" key="1">
    <citation type="journal article" date="2015" name="Proc. Natl. Acad. Sci. U.S.A.">
        <title>The resurrection genome of Boea hygrometrica: A blueprint for survival of dehydration.</title>
        <authorList>
            <person name="Xiao L."/>
            <person name="Yang G."/>
            <person name="Zhang L."/>
            <person name="Yang X."/>
            <person name="Zhao S."/>
            <person name="Ji Z."/>
            <person name="Zhou Q."/>
            <person name="Hu M."/>
            <person name="Wang Y."/>
            <person name="Chen M."/>
            <person name="Xu Y."/>
            <person name="Jin H."/>
            <person name="Xiao X."/>
            <person name="Hu G."/>
            <person name="Bao F."/>
            <person name="Hu Y."/>
            <person name="Wan P."/>
            <person name="Li L."/>
            <person name="Deng X."/>
            <person name="Kuang T."/>
            <person name="Xiang C."/>
            <person name="Zhu J.K."/>
            <person name="Oliver M.J."/>
            <person name="He Y."/>
        </authorList>
    </citation>
    <scope>NUCLEOTIDE SEQUENCE [LARGE SCALE GENOMIC DNA]</scope>
    <source>
        <strain evidence="7">cv. XS01</strain>
    </source>
</reference>
<dbReference type="InterPro" id="IPR002293">
    <property type="entry name" value="AA/rel_permease1"/>
</dbReference>
<dbReference type="PANTHER" id="PTHR11785:SF512">
    <property type="entry name" value="SOBREMESA, ISOFORM B"/>
    <property type="match status" value="1"/>
</dbReference>
<evidence type="ECO:0000313" key="7">
    <source>
        <dbReference type="Proteomes" id="UP000250235"/>
    </source>
</evidence>
<dbReference type="InterPro" id="IPR050598">
    <property type="entry name" value="AminoAcid_Transporter"/>
</dbReference>
<evidence type="ECO:0000256" key="4">
    <source>
        <dbReference type="ARBA" id="ARBA00023136"/>
    </source>
</evidence>
<keyword evidence="3 5" id="KW-1133">Transmembrane helix</keyword>